<proteinExistence type="predicted"/>
<organism evidence="2 3">
    <name type="scientific">Centaurea solstitialis</name>
    <name type="common">yellow star-thistle</name>
    <dbReference type="NCBI Taxonomy" id="347529"/>
    <lineage>
        <taxon>Eukaryota</taxon>
        <taxon>Viridiplantae</taxon>
        <taxon>Streptophyta</taxon>
        <taxon>Embryophyta</taxon>
        <taxon>Tracheophyta</taxon>
        <taxon>Spermatophyta</taxon>
        <taxon>Magnoliopsida</taxon>
        <taxon>eudicotyledons</taxon>
        <taxon>Gunneridae</taxon>
        <taxon>Pentapetalae</taxon>
        <taxon>asterids</taxon>
        <taxon>campanulids</taxon>
        <taxon>Asterales</taxon>
        <taxon>Asteraceae</taxon>
        <taxon>Carduoideae</taxon>
        <taxon>Cardueae</taxon>
        <taxon>Centaureinae</taxon>
        <taxon>Centaurea</taxon>
    </lineage>
</organism>
<dbReference type="CDD" id="cd09272">
    <property type="entry name" value="RNase_HI_RT_Ty1"/>
    <property type="match status" value="1"/>
</dbReference>
<comment type="caution">
    <text evidence="2">The sequence shown here is derived from an EMBL/GenBank/DDBJ whole genome shotgun (WGS) entry which is preliminary data.</text>
</comment>
<feature type="non-terminal residue" evidence="2">
    <location>
        <position position="1"/>
    </location>
</feature>
<gene>
    <name evidence="2" type="ORF">OSB04_019847</name>
</gene>
<evidence type="ECO:0000259" key="1">
    <source>
        <dbReference type="Pfam" id="PF07727"/>
    </source>
</evidence>
<evidence type="ECO:0000313" key="3">
    <source>
        <dbReference type="Proteomes" id="UP001172457"/>
    </source>
</evidence>
<dbReference type="AlphaFoldDB" id="A0AA38SR41"/>
<feature type="domain" description="Reverse transcriptase Ty1/copia-type" evidence="1">
    <location>
        <begin position="1"/>
        <end position="64"/>
    </location>
</feature>
<dbReference type="PANTHER" id="PTHR11439">
    <property type="entry name" value="GAG-POL-RELATED RETROTRANSPOSON"/>
    <property type="match status" value="1"/>
</dbReference>
<dbReference type="PANTHER" id="PTHR11439:SF496">
    <property type="entry name" value="RNA-DIRECTED DNA POLYMERASE"/>
    <property type="match status" value="1"/>
</dbReference>
<evidence type="ECO:0000313" key="2">
    <source>
        <dbReference type="EMBL" id="KAJ9547304.1"/>
    </source>
</evidence>
<dbReference type="InterPro" id="IPR013103">
    <property type="entry name" value="RVT_2"/>
</dbReference>
<protein>
    <recommendedName>
        <fullName evidence="1">Reverse transcriptase Ty1/copia-type domain-containing protein</fullName>
    </recommendedName>
</protein>
<reference evidence="2" key="1">
    <citation type="submission" date="2023-03" db="EMBL/GenBank/DDBJ databases">
        <title>Chromosome-scale reference genome and RAD-based genetic map of yellow starthistle (Centaurea solstitialis) reveal putative structural variation and QTLs associated with invader traits.</title>
        <authorList>
            <person name="Reatini B."/>
            <person name="Cang F.A."/>
            <person name="Jiang Q."/>
            <person name="Mckibben M.T.W."/>
            <person name="Barker M.S."/>
            <person name="Rieseberg L.H."/>
            <person name="Dlugosch K.M."/>
        </authorList>
    </citation>
    <scope>NUCLEOTIDE SEQUENCE</scope>
    <source>
        <strain evidence="2">CAN-66</strain>
        <tissue evidence="2">Leaf</tissue>
    </source>
</reference>
<sequence>MNDVKSWLGKCFAMKDLGEATYILGIRIYRDRTKRLIGLSQSTYADKVLKKFNMENSKKGSLPIHQGIKLCRAQCPVTRDQVDKMSRVPYASAIGSIMYAMTCTRPDVSYALSMVSRYQVKNLELLGIPMSVSKKPTVAESTCESEYIAASEAAKEATWLQNFIGDLGVVPTINEPIEIFCDNTGAVALTKEPKDHGNSRHIKRKFHYVRHRVEDGDILVSRISSEENPADPFTKVLSKTKHDLHARSIALRQDFIRYLEERRNKLITYLGLSLNQSSTVAEEALSADCL</sequence>
<name>A0AA38SR41_9ASTR</name>
<keyword evidence="3" id="KW-1185">Reference proteome</keyword>
<accession>A0AA38SR41</accession>
<dbReference type="Pfam" id="PF07727">
    <property type="entry name" value="RVT_2"/>
    <property type="match status" value="1"/>
</dbReference>
<dbReference type="Proteomes" id="UP001172457">
    <property type="component" value="Chromosome 5"/>
</dbReference>
<dbReference type="EMBL" id="JARYMX010000005">
    <property type="protein sequence ID" value="KAJ9547304.1"/>
    <property type="molecule type" value="Genomic_DNA"/>
</dbReference>